<sequence>MRRLLCVLAVLVSWHVQAQQTIEPAVFQALSSALGAQQAGDLAVARSRLESALAQTENRTLERALLEQRLGYLAIEAQRNAEAIDWLRKALAHNQLEAQAASQDRRNLAQLLAQAGQDAEAVSLLESELASGTLPLETRQLLVQLYNRLERYSKAIPLAEQVVLADPGVDVVWYQLLAGMNYRLQRYQAAEKWFRVLLRRDPGNAQAWRQLAGVQSLDRRQVDAAATLRLAYEGGIRLSDTDLENLVSLQVAAGAPWQAARLLEVLMQQELLAPSRNRNERLAQLWQQARDHDRAQASWEALARRTGQSDHWMRVASIQLERGQWPDLLESLAQARTTASAAQRQTIDQWADYARRVMDQG</sequence>
<protein>
    <recommendedName>
        <fullName evidence="4">Tetratricopeptide repeat protein</fullName>
    </recommendedName>
</protein>
<comment type="caution">
    <text evidence="2">The sequence shown here is derived from an EMBL/GenBank/DDBJ whole genome shotgun (WGS) entry which is preliminary data.</text>
</comment>
<name>A0ABQ1Q408_9GAMM</name>
<evidence type="ECO:0008006" key="4">
    <source>
        <dbReference type="Google" id="ProtNLM"/>
    </source>
</evidence>
<evidence type="ECO:0000256" key="1">
    <source>
        <dbReference type="SAM" id="SignalP"/>
    </source>
</evidence>
<dbReference type="RefSeq" id="WP_150279311.1">
    <property type="nucleotide sequence ID" value="NZ_BMFF01000010.1"/>
</dbReference>
<evidence type="ECO:0000313" key="3">
    <source>
        <dbReference type="Proteomes" id="UP000638188"/>
    </source>
</evidence>
<gene>
    <name evidence="2" type="ORF">GCM10007418_33850</name>
</gene>
<dbReference type="EMBL" id="BMFF01000010">
    <property type="protein sequence ID" value="GGD12073.1"/>
    <property type="molecule type" value="Genomic_DNA"/>
</dbReference>
<dbReference type="Gene3D" id="1.25.40.10">
    <property type="entry name" value="Tetratricopeptide repeat domain"/>
    <property type="match status" value="1"/>
</dbReference>
<keyword evidence="1" id="KW-0732">Signal</keyword>
<feature type="chain" id="PRO_5047124080" description="Tetratricopeptide repeat protein" evidence="1">
    <location>
        <begin position="19"/>
        <end position="361"/>
    </location>
</feature>
<dbReference type="Proteomes" id="UP000638188">
    <property type="component" value="Unassembled WGS sequence"/>
</dbReference>
<organism evidence="2 3">
    <name type="scientific">Halopseudomonas salina</name>
    <dbReference type="NCBI Taxonomy" id="1323744"/>
    <lineage>
        <taxon>Bacteria</taxon>
        <taxon>Pseudomonadati</taxon>
        <taxon>Pseudomonadota</taxon>
        <taxon>Gammaproteobacteria</taxon>
        <taxon>Pseudomonadales</taxon>
        <taxon>Pseudomonadaceae</taxon>
        <taxon>Halopseudomonas</taxon>
    </lineage>
</organism>
<dbReference type="Pfam" id="PF13432">
    <property type="entry name" value="TPR_16"/>
    <property type="match status" value="1"/>
</dbReference>
<evidence type="ECO:0000313" key="2">
    <source>
        <dbReference type="EMBL" id="GGD12073.1"/>
    </source>
</evidence>
<proteinExistence type="predicted"/>
<feature type="signal peptide" evidence="1">
    <location>
        <begin position="1"/>
        <end position="18"/>
    </location>
</feature>
<keyword evidence="3" id="KW-1185">Reference proteome</keyword>
<reference evidence="3" key="1">
    <citation type="journal article" date="2019" name="Int. J. Syst. Evol. Microbiol.">
        <title>The Global Catalogue of Microorganisms (GCM) 10K type strain sequencing project: providing services to taxonomists for standard genome sequencing and annotation.</title>
        <authorList>
            <consortium name="The Broad Institute Genomics Platform"/>
            <consortium name="The Broad Institute Genome Sequencing Center for Infectious Disease"/>
            <person name="Wu L."/>
            <person name="Ma J."/>
        </authorList>
    </citation>
    <scope>NUCLEOTIDE SEQUENCE [LARGE SCALE GENOMIC DNA]</scope>
    <source>
        <strain evidence="3">CGMCC 1.12482</strain>
    </source>
</reference>
<accession>A0ABQ1Q408</accession>
<dbReference type="SUPFAM" id="SSF48452">
    <property type="entry name" value="TPR-like"/>
    <property type="match status" value="1"/>
</dbReference>
<dbReference type="InterPro" id="IPR011990">
    <property type="entry name" value="TPR-like_helical_dom_sf"/>
</dbReference>